<keyword evidence="3" id="KW-1185">Reference proteome</keyword>
<dbReference type="InterPro" id="IPR017451">
    <property type="entry name" value="F-box-assoc_interact_dom"/>
</dbReference>
<feature type="domain" description="F-box associated beta-propeller type 1" evidence="1">
    <location>
        <begin position="3"/>
        <end position="201"/>
    </location>
</feature>
<protein>
    <submittedName>
        <fullName evidence="2">F-box associated domain</fullName>
    </submittedName>
</protein>
<reference evidence="3" key="1">
    <citation type="submission" date="2016-06" db="EMBL/GenBank/DDBJ databases">
        <title>Parallel loss of symbiosis genes in relatives of nitrogen-fixing non-legume Parasponia.</title>
        <authorList>
            <person name="Van Velzen R."/>
            <person name="Holmer R."/>
            <person name="Bu F."/>
            <person name="Rutten L."/>
            <person name="Van Zeijl A."/>
            <person name="Liu W."/>
            <person name="Santuari L."/>
            <person name="Cao Q."/>
            <person name="Sharma T."/>
            <person name="Shen D."/>
            <person name="Roswanjaya Y."/>
            <person name="Wardhani T."/>
            <person name="Kalhor M.S."/>
            <person name="Jansen J."/>
            <person name="Van den Hoogen J."/>
            <person name="Gungor B."/>
            <person name="Hartog M."/>
            <person name="Hontelez J."/>
            <person name="Verver J."/>
            <person name="Yang W.-C."/>
            <person name="Schijlen E."/>
            <person name="Repin R."/>
            <person name="Schilthuizen M."/>
            <person name="Schranz E."/>
            <person name="Heidstra R."/>
            <person name="Miyata K."/>
            <person name="Fedorova E."/>
            <person name="Kohlen W."/>
            <person name="Bisseling T."/>
            <person name="Smit S."/>
            <person name="Geurts R."/>
        </authorList>
    </citation>
    <scope>NUCLEOTIDE SEQUENCE [LARGE SCALE GENOMIC DNA]</scope>
    <source>
        <strain evidence="3">cv. RG33-2</strain>
    </source>
</reference>
<name>A0A2P5D1M9_TREOI</name>
<dbReference type="OrthoDB" id="1255394at2759"/>
<accession>A0A2P5D1M9</accession>
<dbReference type="EMBL" id="JXTC01000306">
    <property type="protein sequence ID" value="PON67177.1"/>
    <property type="molecule type" value="Genomic_DNA"/>
</dbReference>
<dbReference type="NCBIfam" id="TIGR01640">
    <property type="entry name" value="F_box_assoc_1"/>
    <property type="match status" value="1"/>
</dbReference>
<evidence type="ECO:0000313" key="3">
    <source>
        <dbReference type="Proteomes" id="UP000237000"/>
    </source>
</evidence>
<dbReference type="PANTHER" id="PTHR31672">
    <property type="entry name" value="BNACNNG10540D PROTEIN"/>
    <property type="match status" value="1"/>
</dbReference>
<evidence type="ECO:0000313" key="2">
    <source>
        <dbReference type="EMBL" id="PON67177.1"/>
    </source>
</evidence>
<gene>
    <name evidence="2" type="ORF">TorRG33x02_265450</name>
</gene>
<dbReference type="InterPro" id="IPR006527">
    <property type="entry name" value="F-box-assoc_dom_typ1"/>
</dbReference>
<organism evidence="2 3">
    <name type="scientific">Trema orientale</name>
    <name type="common">Charcoal tree</name>
    <name type="synonym">Celtis orientalis</name>
    <dbReference type="NCBI Taxonomy" id="63057"/>
    <lineage>
        <taxon>Eukaryota</taxon>
        <taxon>Viridiplantae</taxon>
        <taxon>Streptophyta</taxon>
        <taxon>Embryophyta</taxon>
        <taxon>Tracheophyta</taxon>
        <taxon>Spermatophyta</taxon>
        <taxon>Magnoliopsida</taxon>
        <taxon>eudicotyledons</taxon>
        <taxon>Gunneridae</taxon>
        <taxon>Pentapetalae</taxon>
        <taxon>rosids</taxon>
        <taxon>fabids</taxon>
        <taxon>Rosales</taxon>
        <taxon>Cannabaceae</taxon>
        <taxon>Trema</taxon>
    </lineage>
</organism>
<comment type="caution">
    <text evidence="2">The sequence shown here is derived from an EMBL/GenBank/DDBJ whole genome shotgun (WGS) entry which is preliminary data.</text>
</comment>
<dbReference type="Proteomes" id="UP000237000">
    <property type="component" value="Unassembled WGS sequence"/>
</dbReference>
<dbReference type="AlphaFoldDB" id="A0A2P5D1M9"/>
<dbReference type="InterPro" id="IPR050796">
    <property type="entry name" value="SCF_F-box_component"/>
</dbReference>
<sequence length="268" mass="30557">MGFGFDPVTKDYKIVRIAGDFLGGQESTNMHPQLSFTAEVYTMSTNYWHITGETFTARLGGSEVFPEPCPGCSPQVIMFGASFNWLTDRKIRDHARADKVGDASHTIISFDIAKEVFDFMRAPRGLMKYVRLGKCLDCLSILSHNVSSVMEIWVMRDYGVSESWTRQYHVDMNRPSIRLWGDWIPLMFGENPKEVVVGCNSGYGPFILFNHETGEERDLSDEFPENIVGQVQLIHNHIPQSLLPTYNVKTLQEKQFNECLQMLQNLNS</sequence>
<dbReference type="Pfam" id="PF07734">
    <property type="entry name" value="FBA_1"/>
    <property type="match status" value="1"/>
</dbReference>
<dbReference type="InParanoid" id="A0A2P5D1M9"/>
<dbReference type="PANTHER" id="PTHR31672:SF10">
    <property type="entry name" value="F-BOX DOMAIN-CONTAINING PROTEIN"/>
    <property type="match status" value="1"/>
</dbReference>
<proteinExistence type="predicted"/>
<evidence type="ECO:0000259" key="1">
    <source>
        <dbReference type="Pfam" id="PF07734"/>
    </source>
</evidence>